<dbReference type="PANTHER" id="PTHR34979">
    <property type="entry name" value="INNER MEMBRANE PROTEIN YGAZ"/>
    <property type="match status" value="1"/>
</dbReference>
<feature type="transmembrane region" description="Helical" evidence="8">
    <location>
        <begin position="183"/>
        <end position="213"/>
    </location>
</feature>
<feature type="transmembrane region" description="Helical" evidence="8">
    <location>
        <begin position="51"/>
        <end position="75"/>
    </location>
</feature>
<evidence type="ECO:0000256" key="3">
    <source>
        <dbReference type="ARBA" id="ARBA00022448"/>
    </source>
</evidence>
<dbReference type="Pfam" id="PF03591">
    <property type="entry name" value="AzlC"/>
    <property type="match status" value="1"/>
</dbReference>
<keyword evidence="7 8" id="KW-0472">Membrane</keyword>
<reference evidence="9" key="1">
    <citation type="submission" date="2020-05" db="EMBL/GenBank/DDBJ databases">
        <authorList>
            <person name="Chiriac C."/>
            <person name="Salcher M."/>
            <person name="Ghai R."/>
            <person name="Kavagutti S V."/>
        </authorList>
    </citation>
    <scope>NUCLEOTIDE SEQUENCE</scope>
</reference>
<keyword evidence="5 8" id="KW-0812">Transmembrane</keyword>
<evidence type="ECO:0000256" key="2">
    <source>
        <dbReference type="ARBA" id="ARBA00010735"/>
    </source>
</evidence>
<evidence type="ECO:0000256" key="4">
    <source>
        <dbReference type="ARBA" id="ARBA00022475"/>
    </source>
</evidence>
<dbReference type="PANTHER" id="PTHR34979:SF1">
    <property type="entry name" value="INNER MEMBRANE PROTEIN YGAZ"/>
    <property type="match status" value="1"/>
</dbReference>
<keyword evidence="3" id="KW-0813">Transport</keyword>
<proteinExistence type="inferred from homology"/>
<evidence type="ECO:0000256" key="7">
    <source>
        <dbReference type="ARBA" id="ARBA00023136"/>
    </source>
</evidence>
<evidence type="ECO:0000256" key="1">
    <source>
        <dbReference type="ARBA" id="ARBA00004651"/>
    </source>
</evidence>
<keyword evidence="6 8" id="KW-1133">Transmembrane helix</keyword>
<evidence type="ECO:0000313" key="9">
    <source>
        <dbReference type="EMBL" id="CAB4601383.1"/>
    </source>
</evidence>
<organism evidence="9">
    <name type="scientific">freshwater metagenome</name>
    <dbReference type="NCBI Taxonomy" id="449393"/>
    <lineage>
        <taxon>unclassified sequences</taxon>
        <taxon>metagenomes</taxon>
        <taxon>ecological metagenomes</taxon>
    </lineage>
</organism>
<evidence type="ECO:0000256" key="8">
    <source>
        <dbReference type="SAM" id="Phobius"/>
    </source>
</evidence>
<name>A0A6J6GNJ5_9ZZZZ</name>
<dbReference type="EMBL" id="CAEZUI010000120">
    <property type="protein sequence ID" value="CAB4601383.1"/>
    <property type="molecule type" value="Genomic_DNA"/>
</dbReference>
<dbReference type="AlphaFoldDB" id="A0A6J6GNJ5"/>
<protein>
    <submittedName>
        <fullName evidence="9">Unannotated protein</fullName>
    </submittedName>
</protein>
<dbReference type="GO" id="GO:1903785">
    <property type="term" value="P:L-valine transmembrane transport"/>
    <property type="evidence" value="ECO:0007669"/>
    <property type="project" value="TreeGrafter"/>
</dbReference>
<feature type="transmembrane region" description="Helical" evidence="8">
    <location>
        <begin position="12"/>
        <end position="45"/>
    </location>
</feature>
<feature type="transmembrane region" description="Helical" evidence="8">
    <location>
        <begin position="125"/>
        <end position="147"/>
    </location>
</feature>
<dbReference type="InterPro" id="IPR011606">
    <property type="entry name" value="Brnchd-chn_aa_trnsp_permease"/>
</dbReference>
<evidence type="ECO:0000256" key="6">
    <source>
        <dbReference type="ARBA" id="ARBA00022989"/>
    </source>
</evidence>
<accession>A0A6J6GNJ5</accession>
<comment type="similarity">
    <text evidence="2">Belongs to the AzlC family.</text>
</comment>
<sequence length="219" mass="22511">MKRATATASLSVSFTVGLYGIAFGAAGIAAGFSLLQTCALSLLTFSGASQFAVVGVMGAGGSAISAISTASLLGIRNSLYGLRLAPLLKLRGLKRVVGAQVTIDESTGVALGQSDLGEDAMRQGFWLTGIGVYIFWNFFTVVGALGAQAMGDPAAWGLDAAVPAAFLGLVWPRLTNKRERTLAITAMALSLALTPFVAAGIPIISTALLALAFGWRARR</sequence>
<gene>
    <name evidence="9" type="ORF">UFOPK1807_00859</name>
</gene>
<dbReference type="GO" id="GO:0005886">
    <property type="term" value="C:plasma membrane"/>
    <property type="evidence" value="ECO:0007669"/>
    <property type="project" value="UniProtKB-SubCell"/>
</dbReference>
<comment type="subcellular location">
    <subcellularLocation>
        <location evidence="1">Cell membrane</location>
        <topology evidence="1">Multi-pass membrane protein</topology>
    </subcellularLocation>
</comment>
<evidence type="ECO:0000256" key="5">
    <source>
        <dbReference type="ARBA" id="ARBA00022692"/>
    </source>
</evidence>
<keyword evidence="4" id="KW-1003">Cell membrane</keyword>